<keyword evidence="3" id="KW-0378">Hydrolase</keyword>
<dbReference type="GO" id="GO:0008654">
    <property type="term" value="P:phospholipid biosynthetic process"/>
    <property type="evidence" value="ECO:0007669"/>
    <property type="project" value="TreeGrafter"/>
</dbReference>
<keyword evidence="11" id="KW-1185">Reference proteome</keyword>
<keyword evidence="7 9" id="KW-0472">Membrane</keyword>
<evidence type="ECO:0000256" key="1">
    <source>
        <dbReference type="ARBA" id="ARBA00004477"/>
    </source>
</evidence>
<sequence>MPTGASAKRARPTNQSMKGGKFIEKGRWAAKGTKPLPEQASVQHILILIIVHGCRKVLFIQTEVKIMLYAMGLFFGSLICDFLPLPRVYMGQSDNVFNVYFVKVAWAWMILVSGAFILLTSATIGCGYRTVIKRNMSRLVVGTVMWYLWSQWFFGYVENRTGSCLGKAIIRNKYDCNQEGFHWHSFDISGHAFLLVYINLLIVEEAKAIVGWEGIRDIIRLEDHHRNEAQNDPGESKTVLDTLSNNDLVVLKLNYEQFTPYIRGIFCIMTLMSVLSDVMLTCTIIFFHTMPQKVVGGAIAIGTWFVTYRVWFKSDASPGLPGAGLFPYQNLKEKTKDQAPLRRRSSLCKEHKDSLPKFMGMPLYGLKKDIQEKKQEAERADEEKTGLEDFGEHADFRGQTRNGPFGDFGSSRSWRR</sequence>
<feature type="transmembrane region" description="Helical" evidence="9">
    <location>
        <begin position="139"/>
        <end position="157"/>
    </location>
</feature>
<evidence type="ECO:0008006" key="12">
    <source>
        <dbReference type="Google" id="ProtNLM"/>
    </source>
</evidence>
<feature type="transmembrane region" description="Helical" evidence="9">
    <location>
        <begin position="66"/>
        <end position="85"/>
    </location>
</feature>
<dbReference type="PANTHER" id="PTHR23129:SF0">
    <property type="entry name" value="ACYL-COENZYME A DIPHOSPHATASE FITM2"/>
    <property type="match status" value="1"/>
</dbReference>
<evidence type="ECO:0000256" key="8">
    <source>
        <dbReference type="SAM" id="MobiDB-lite"/>
    </source>
</evidence>
<dbReference type="GO" id="GO:0034389">
    <property type="term" value="P:lipid droplet organization"/>
    <property type="evidence" value="ECO:0007669"/>
    <property type="project" value="InterPro"/>
</dbReference>
<feature type="compositionally biased region" description="Basic and acidic residues" evidence="8">
    <location>
        <begin position="372"/>
        <end position="398"/>
    </location>
</feature>
<keyword evidence="2 9" id="KW-0812">Transmembrane</keyword>
<evidence type="ECO:0000256" key="4">
    <source>
        <dbReference type="ARBA" id="ARBA00022824"/>
    </source>
</evidence>
<protein>
    <recommendedName>
        <fullName evidence="12">FIT family protein</fullName>
    </recommendedName>
</protein>
<evidence type="ECO:0000256" key="2">
    <source>
        <dbReference type="ARBA" id="ARBA00022692"/>
    </source>
</evidence>
<gene>
    <name evidence="10" type="ORF">Pmani_010590</name>
</gene>
<reference evidence="10" key="1">
    <citation type="submission" date="2023-11" db="EMBL/GenBank/DDBJ databases">
        <title>Genome assemblies of two species of porcelain crab, Petrolisthes cinctipes and Petrolisthes manimaculis (Anomura: Porcellanidae).</title>
        <authorList>
            <person name="Angst P."/>
        </authorList>
    </citation>
    <scope>NUCLEOTIDE SEQUENCE</scope>
    <source>
        <strain evidence="10">PB745_02</strain>
        <tissue evidence="10">Gill</tissue>
    </source>
</reference>
<proteinExistence type="inferred from homology"/>
<dbReference type="InterPro" id="IPR019388">
    <property type="entry name" value="FIT"/>
</dbReference>
<comment type="caution">
    <text evidence="10">The sequence shown here is derived from an EMBL/GenBank/DDBJ whole genome shotgun (WGS) entry which is preliminary data.</text>
</comment>
<dbReference type="PANTHER" id="PTHR23129">
    <property type="entry name" value="ACYL-COENZYME A DIPHOSPHATASE FITM2"/>
    <property type="match status" value="1"/>
</dbReference>
<evidence type="ECO:0000313" key="10">
    <source>
        <dbReference type="EMBL" id="KAK4318394.1"/>
    </source>
</evidence>
<keyword evidence="6" id="KW-0443">Lipid metabolism</keyword>
<feature type="transmembrane region" description="Helical" evidence="9">
    <location>
        <begin position="294"/>
        <end position="312"/>
    </location>
</feature>
<dbReference type="InterPro" id="IPR046401">
    <property type="entry name" value="FITM1/2"/>
</dbReference>
<organism evidence="10 11">
    <name type="scientific">Petrolisthes manimaculis</name>
    <dbReference type="NCBI Taxonomy" id="1843537"/>
    <lineage>
        <taxon>Eukaryota</taxon>
        <taxon>Metazoa</taxon>
        <taxon>Ecdysozoa</taxon>
        <taxon>Arthropoda</taxon>
        <taxon>Crustacea</taxon>
        <taxon>Multicrustacea</taxon>
        <taxon>Malacostraca</taxon>
        <taxon>Eumalacostraca</taxon>
        <taxon>Eucarida</taxon>
        <taxon>Decapoda</taxon>
        <taxon>Pleocyemata</taxon>
        <taxon>Anomura</taxon>
        <taxon>Galatheoidea</taxon>
        <taxon>Porcellanidae</taxon>
        <taxon>Petrolisthes</taxon>
    </lineage>
</organism>
<dbReference type="EMBL" id="JAWZYT010000839">
    <property type="protein sequence ID" value="KAK4318394.1"/>
    <property type="molecule type" value="Genomic_DNA"/>
</dbReference>
<dbReference type="Pfam" id="PF10261">
    <property type="entry name" value="FIT"/>
    <property type="match status" value="2"/>
</dbReference>
<name>A0AAE1UH52_9EUCA</name>
<evidence type="ECO:0000313" key="11">
    <source>
        <dbReference type="Proteomes" id="UP001292094"/>
    </source>
</evidence>
<keyword evidence="5 9" id="KW-1133">Transmembrane helix</keyword>
<keyword evidence="4" id="KW-0256">Endoplasmic reticulum</keyword>
<dbReference type="GO" id="GO:0019915">
    <property type="term" value="P:lipid storage"/>
    <property type="evidence" value="ECO:0007669"/>
    <property type="project" value="InterPro"/>
</dbReference>
<dbReference type="AlphaFoldDB" id="A0AAE1UH52"/>
<comment type="subcellular location">
    <subcellularLocation>
        <location evidence="1">Endoplasmic reticulum membrane</location>
        <topology evidence="1">Multi-pass membrane protein</topology>
    </subcellularLocation>
</comment>
<evidence type="ECO:0000256" key="5">
    <source>
        <dbReference type="ARBA" id="ARBA00022989"/>
    </source>
</evidence>
<evidence type="ECO:0000256" key="3">
    <source>
        <dbReference type="ARBA" id="ARBA00022801"/>
    </source>
</evidence>
<dbReference type="Proteomes" id="UP001292094">
    <property type="component" value="Unassembled WGS sequence"/>
</dbReference>
<dbReference type="HAMAP" id="MF_03230">
    <property type="entry name" value="FITM2"/>
    <property type="match status" value="1"/>
</dbReference>
<dbReference type="GO" id="GO:0005789">
    <property type="term" value="C:endoplasmic reticulum membrane"/>
    <property type="evidence" value="ECO:0007669"/>
    <property type="project" value="UniProtKB-SubCell"/>
</dbReference>
<dbReference type="GO" id="GO:0010945">
    <property type="term" value="F:coenzyme A diphosphatase activity"/>
    <property type="evidence" value="ECO:0007669"/>
    <property type="project" value="InterPro"/>
</dbReference>
<feature type="transmembrane region" description="Helical" evidence="9">
    <location>
        <begin position="105"/>
        <end position="127"/>
    </location>
</feature>
<evidence type="ECO:0000256" key="7">
    <source>
        <dbReference type="ARBA" id="ARBA00023136"/>
    </source>
</evidence>
<evidence type="ECO:0000256" key="9">
    <source>
        <dbReference type="SAM" id="Phobius"/>
    </source>
</evidence>
<accession>A0AAE1UH52</accession>
<feature type="region of interest" description="Disordered" evidence="8">
    <location>
        <begin position="372"/>
        <end position="416"/>
    </location>
</feature>
<evidence type="ECO:0000256" key="6">
    <source>
        <dbReference type="ARBA" id="ARBA00023098"/>
    </source>
</evidence>
<feature type="transmembrane region" description="Helical" evidence="9">
    <location>
        <begin position="261"/>
        <end position="287"/>
    </location>
</feature>